<organism evidence="1 2">
    <name type="scientific">Candidatus Scalindua brodae</name>
    <dbReference type="NCBI Taxonomy" id="237368"/>
    <lineage>
        <taxon>Bacteria</taxon>
        <taxon>Pseudomonadati</taxon>
        <taxon>Planctomycetota</taxon>
        <taxon>Candidatus Brocadiia</taxon>
        <taxon>Candidatus Brocadiales</taxon>
        <taxon>Candidatus Scalinduaceae</taxon>
        <taxon>Candidatus Scalindua</taxon>
    </lineage>
</organism>
<proteinExistence type="predicted"/>
<evidence type="ECO:0000313" key="2">
    <source>
        <dbReference type="Proteomes" id="UP000030652"/>
    </source>
</evidence>
<comment type="caution">
    <text evidence="1">The sequence shown here is derived from an EMBL/GenBank/DDBJ whole genome shotgun (WGS) entry which is preliminary data.</text>
</comment>
<accession>A0A0B0EHT1</accession>
<name>A0A0B0EHT1_9BACT</name>
<protein>
    <submittedName>
        <fullName evidence="1">Uncharacterized protein</fullName>
    </submittedName>
</protein>
<gene>
    <name evidence="1" type="ORF">SCABRO_03624</name>
</gene>
<feature type="non-terminal residue" evidence="1">
    <location>
        <position position="33"/>
    </location>
</feature>
<dbReference type="EMBL" id="JRYO01000250">
    <property type="protein sequence ID" value="KHE90668.1"/>
    <property type="molecule type" value="Genomic_DNA"/>
</dbReference>
<reference evidence="1 2" key="1">
    <citation type="submission" date="2014-10" db="EMBL/GenBank/DDBJ databases">
        <title>Draft genome of anammox bacterium scalindua brodae, obtained using differential coverage binning of sequence data from two enrichment reactors.</title>
        <authorList>
            <person name="Speth D.R."/>
            <person name="Russ L."/>
            <person name="Kartal B."/>
            <person name="Op den Camp H.J."/>
            <person name="Dutilh B.E."/>
            <person name="Jetten M.S."/>
        </authorList>
    </citation>
    <scope>NUCLEOTIDE SEQUENCE [LARGE SCALE GENOMIC DNA]</scope>
    <source>
        <strain evidence="1">RU1</strain>
    </source>
</reference>
<evidence type="ECO:0000313" key="1">
    <source>
        <dbReference type="EMBL" id="KHE90668.1"/>
    </source>
</evidence>
<dbReference type="AlphaFoldDB" id="A0A0B0EHT1"/>
<sequence length="33" mass="3656">MDLLKTCAVVFFSVCCTLHFANASTEPNYMGEL</sequence>
<dbReference type="Proteomes" id="UP000030652">
    <property type="component" value="Unassembled WGS sequence"/>
</dbReference>